<accession>A0A6M5YBE2</accession>
<sequence>MKLLFVSLLVTSLVITAVHAQQFLPEMEFLSMQKPGYLITKDGQRLTVILEKIRRKKGAIEGLTVKTADGKSVEYNAADLQEMGFPPADAAKGIAALESVGSVYRAKNSNMNEIKRDMVNFYHEYLSDQQRDVLLQLLNPGFDNKIRVYHDPAAGQTSGVGFGPVMITGGLDKSYYIRKNNVAYRLRKGEYESKFKELYADCPALATKYPASAWRDFVRHVYDYDQACH</sequence>
<dbReference type="AlphaFoldDB" id="A0A6M5YBE2"/>
<feature type="signal peptide" evidence="1">
    <location>
        <begin position="1"/>
        <end position="20"/>
    </location>
</feature>
<evidence type="ECO:0000313" key="3">
    <source>
        <dbReference type="Proteomes" id="UP000502756"/>
    </source>
</evidence>
<reference evidence="2 3" key="1">
    <citation type="submission" date="2020-05" db="EMBL/GenBank/DDBJ databases">
        <title>Genome sequencing of Spirosoma sp. TS118.</title>
        <authorList>
            <person name="Lee J.-H."/>
            <person name="Jeong S."/>
            <person name="Zhao L."/>
            <person name="Jung J.-H."/>
            <person name="Kim M.-K."/>
            <person name="Lim S."/>
        </authorList>
    </citation>
    <scope>NUCLEOTIDE SEQUENCE [LARGE SCALE GENOMIC DNA]</scope>
    <source>
        <strain evidence="2 3">TS118</strain>
    </source>
</reference>
<dbReference type="KEGG" id="stae:HNV11_18700"/>
<keyword evidence="1" id="KW-0732">Signal</keyword>
<dbReference type="EMBL" id="CP053435">
    <property type="protein sequence ID" value="QJW91259.1"/>
    <property type="molecule type" value="Genomic_DNA"/>
</dbReference>
<keyword evidence="3" id="KW-1185">Reference proteome</keyword>
<organism evidence="2 3">
    <name type="scientific">Spirosoma taeanense</name>
    <dbReference type="NCBI Taxonomy" id="2735870"/>
    <lineage>
        <taxon>Bacteria</taxon>
        <taxon>Pseudomonadati</taxon>
        <taxon>Bacteroidota</taxon>
        <taxon>Cytophagia</taxon>
        <taxon>Cytophagales</taxon>
        <taxon>Cytophagaceae</taxon>
        <taxon>Spirosoma</taxon>
    </lineage>
</organism>
<dbReference type="RefSeq" id="WP_171741106.1">
    <property type="nucleotide sequence ID" value="NZ_CP053435.1"/>
</dbReference>
<proteinExistence type="predicted"/>
<name>A0A6M5YBE2_9BACT</name>
<dbReference type="Proteomes" id="UP000502756">
    <property type="component" value="Chromosome"/>
</dbReference>
<feature type="chain" id="PRO_5026764726" evidence="1">
    <location>
        <begin position="21"/>
        <end position="229"/>
    </location>
</feature>
<evidence type="ECO:0000313" key="2">
    <source>
        <dbReference type="EMBL" id="QJW91259.1"/>
    </source>
</evidence>
<evidence type="ECO:0000256" key="1">
    <source>
        <dbReference type="SAM" id="SignalP"/>
    </source>
</evidence>
<protein>
    <submittedName>
        <fullName evidence="2">Uncharacterized protein</fullName>
    </submittedName>
</protein>
<gene>
    <name evidence="2" type="ORF">HNV11_18700</name>
</gene>